<comment type="caution">
    <text evidence="2">The sequence shown here is derived from an EMBL/GenBank/DDBJ whole genome shotgun (WGS) entry which is preliminary data.</text>
</comment>
<evidence type="ECO:0000256" key="1">
    <source>
        <dbReference type="SAM" id="MobiDB-lite"/>
    </source>
</evidence>
<feature type="compositionally biased region" description="Basic and acidic residues" evidence="1">
    <location>
        <begin position="57"/>
        <end position="72"/>
    </location>
</feature>
<reference evidence="2 3" key="1">
    <citation type="submission" date="2018-10" db="EMBL/GenBank/DDBJ databases">
        <title>Isolation, diversity and antifungal activity of actinobacteria from wheat.</title>
        <authorList>
            <person name="Han C."/>
        </authorList>
    </citation>
    <scope>NUCLEOTIDE SEQUENCE [LARGE SCALE GENOMIC DNA]</scope>
    <source>
        <strain evidence="2 3">NEAU-YY56</strain>
    </source>
</reference>
<proteinExistence type="predicted"/>
<protein>
    <recommendedName>
        <fullName evidence="4">DUF2735 domain-containing protein</fullName>
    </recommendedName>
</protein>
<sequence>MRELPSTVIYRKEAAAMQIHSARRLRTPCQIGDWYEREPGPQPHSADRVIPAPRTARTGERDADHEQEGEVT</sequence>
<evidence type="ECO:0008006" key="4">
    <source>
        <dbReference type="Google" id="ProtNLM"/>
    </source>
</evidence>
<dbReference type="Proteomes" id="UP000269289">
    <property type="component" value="Unassembled WGS sequence"/>
</dbReference>
<dbReference type="EMBL" id="RFFI01000002">
    <property type="protein sequence ID" value="RMI14347.1"/>
    <property type="molecule type" value="Genomic_DNA"/>
</dbReference>
<keyword evidence="3" id="KW-1185">Reference proteome</keyword>
<organism evidence="2 3">
    <name type="scientific">Cellulomonas triticagri</name>
    <dbReference type="NCBI Taxonomy" id="2483352"/>
    <lineage>
        <taxon>Bacteria</taxon>
        <taxon>Bacillati</taxon>
        <taxon>Actinomycetota</taxon>
        <taxon>Actinomycetes</taxon>
        <taxon>Micrococcales</taxon>
        <taxon>Cellulomonadaceae</taxon>
        <taxon>Cellulomonas</taxon>
    </lineage>
</organism>
<gene>
    <name evidence="2" type="ORF">EBM89_00900</name>
</gene>
<accession>A0A3M2JJU4</accession>
<evidence type="ECO:0000313" key="2">
    <source>
        <dbReference type="EMBL" id="RMI14347.1"/>
    </source>
</evidence>
<feature type="region of interest" description="Disordered" evidence="1">
    <location>
        <begin position="33"/>
        <end position="72"/>
    </location>
</feature>
<dbReference type="AlphaFoldDB" id="A0A3M2JJU4"/>
<evidence type="ECO:0000313" key="3">
    <source>
        <dbReference type="Proteomes" id="UP000269289"/>
    </source>
</evidence>
<name>A0A3M2JJU4_9CELL</name>